<evidence type="ECO:0000313" key="2">
    <source>
        <dbReference type="EMBL" id="GGC04603.1"/>
    </source>
</evidence>
<dbReference type="EMBL" id="BMFC01000004">
    <property type="protein sequence ID" value="GGC04603.1"/>
    <property type="molecule type" value="Genomic_DNA"/>
</dbReference>
<keyword evidence="2" id="KW-0131">Cell cycle</keyword>
<evidence type="ECO:0000313" key="3">
    <source>
        <dbReference type="Proteomes" id="UP000645462"/>
    </source>
</evidence>
<name>A0ABQ1KM56_9RHOB</name>
<dbReference type="RefSeq" id="WP_188482047.1">
    <property type="nucleotide sequence ID" value="NZ_BMFC01000004.1"/>
</dbReference>
<protein>
    <submittedName>
        <fullName evidence="2">Cell division protein FtsL</fullName>
    </submittedName>
</protein>
<evidence type="ECO:0000256" key="1">
    <source>
        <dbReference type="SAM" id="MobiDB-lite"/>
    </source>
</evidence>
<feature type="region of interest" description="Disordered" evidence="1">
    <location>
        <begin position="96"/>
        <end position="115"/>
    </location>
</feature>
<sequence length="115" mass="12943">MRSLLYVLTFLSVIAAAFWAYHENYKTQAALGEAQAVRAEIGQARARLAVLRAEWAYLNRPDRLRDLAEVNFERLGLMPFEPDQFGRVDQIAFPQPPELPITDPVEISSAGAQEP</sequence>
<reference evidence="3" key="1">
    <citation type="journal article" date="2019" name="Int. J. Syst. Evol. Microbiol.">
        <title>The Global Catalogue of Microorganisms (GCM) 10K type strain sequencing project: providing services to taxonomists for standard genome sequencing and annotation.</title>
        <authorList>
            <consortium name="The Broad Institute Genomics Platform"/>
            <consortium name="The Broad Institute Genome Sequencing Center for Infectious Disease"/>
            <person name="Wu L."/>
            <person name="Ma J."/>
        </authorList>
    </citation>
    <scope>NUCLEOTIDE SEQUENCE [LARGE SCALE GENOMIC DNA]</scope>
    <source>
        <strain evidence="3">CGMCC 1.12478</strain>
    </source>
</reference>
<comment type="caution">
    <text evidence="2">The sequence shown here is derived from an EMBL/GenBank/DDBJ whole genome shotgun (WGS) entry which is preliminary data.</text>
</comment>
<dbReference type="GO" id="GO:0051301">
    <property type="term" value="P:cell division"/>
    <property type="evidence" value="ECO:0007669"/>
    <property type="project" value="UniProtKB-KW"/>
</dbReference>
<accession>A0ABQ1KM56</accession>
<organism evidence="2 3">
    <name type="scientific">Marivita lacus</name>
    <dbReference type="NCBI Taxonomy" id="1323742"/>
    <lineage>
        <taxon>Bacteria</taxon>
        <taxon>Pseudomonadati</taxon>
        <taxon>Pseudomonadota</taxon>
        <taxon>Alphaproteobacteria</taxon>
        <taxon>Rhodobacterales</taxon>
        <taxon>Roseobacteraceae</taxon>
        <taxon>Marivita</taxon>
    </lineage>
</organism>
<dbReference type="Proteomes" id="UP000645462">
    <property type="component" value="Unassembled WGS sequence"/>
</dbReference>
<keyword evidence="2" id="KW-0132">Cell division</keyword>
<gene>
    <name evidence="2" type="ORF">GCM10011363_21590</name>
</gene>
<proteinExistence type="predicted"/>
<keyword evidence="3" id="KW-1185">Reference proteome</keyword>